<dbReference type="InterPro" id="IPR029069">
    <property type="entry name" value="HotDog_dom_sf"/>
</dbReference>
<reference evidence="1" key="1">
    <citation type="submission" date="2018-05" db="EMBL/GenBank/DDBJ databases">
        <authorList>
            <person name="Lanie J.A."/>
            <person name="Ng W.-L."/>
            <person name="Kazmierczak K.M."/>
            <person name="Andrzejewski T.M."/>
            <person name="Davidsen T.M."/>
            <person name="Wayne K.J."/>
            <person name="Tettelin H."/>
            <person name="Glass J.I."/>
            <person name="Rusch D."/>
            <person name="Podicherti R."/>
            <person name="Tsui H.-C.T."/>
            <person name="Winkler M.E."/>
        </authorList>
    </citation>
    <scope>NUCLEOTIDE SEQUENCE</scope>
</reference>
<organism evidence="1">
    <name type="scientific">marine metagenome</name>
    <dbReference type="NCBI Taxonomy" id="408172"/>
    <lineage>
        <taxon>unclassified sequences</taxon>
        <taxon>metagenomes</taxon>
        <taxon>ecological metagenomes</taxon>
    </lineage>
</organism>
<feature type="non-terminal residue" evidence="1">
    <location>
        <position position="106"/>
    </location>
</feature>
<sequence>MNQVNSGQVLKGRIKHVTSHRTCLFSGGWPRLKDWPAKNVHTDLEFARLCGMLTRGASGAMLQAYLAELMIDLFGENWLVNGSLNLKFIRLVEMDDRIVAKGLVKD</sequence>
<gene>
    <name evidence="1" type="ORF">METZ01_LOCUS477903</name>
</gene>
<dbReference type="EMBL" id="UINC01204362">
    <property type="protein sequence ID" value="SVE25049.1"/>
    <property type="molecule type" value="Genomic_DNA"/>
</dbReference>
<protein>
    <submittedName>
        <fullName evidence="1">Uncharacterized protein</fullName>
    </submittedName>
</protein>
<evidence type="ECO:0000313" key="1">
    <source>
        <dbReference type="EMBL" id="SVE25049.1"/>
    </source>
</evidence>
<accession>A0A383BZ03</accession>
<name>A0A383BZ03_9ZZZZ</name>
<dbReference type="SUPFAM" id="SSF54637">
    <property type="entry name" value="Thioesterase/thiol ester dehydrase-isomerase"/>
    <property type="match status" value="1"/>
</dbReference>
<dbReference type="Gene3D" id="3.10.129.10">
    <property type="entry name" value="Hotdog Thioesterase"/>
    <property type="match status" value="1"/>
</dbReference>
<dbReference type="AlphaFoldDB" id="A0A383BZ03"/>
<proteinExistence type="predicted"/>